<gene>
    <name evidence="1" type="ORF">PROFUN_09730</name>
</gene>
<protein>
    <submittedName>
        <fullName evidence="1">Uncharacterized protein</fullName>
    </submittedName>
</protein>
<sequence length="89" mass="9508">MSEKVGGHSLPNGTPTTDNKYMAQNGCWLSTVGVVPNHDDKETLLINALPQAKNAVGPIALLHPPHLERLITVHTDITCIAVNTDSVTN</sequence>
<accession>A0A2P6NET9</accession>
<organism evidence="1 2">
    <name type="scientific">Planoprotostelium fungivorum</name>
    <dbReference type="NCBI Taxonomy" id="1890364"/>
    <lineage>
        <taxon>Eukaryota</taxon>
        <taxon>Amoebozoa</taxon>
        <taxon>Evosea</taxon>
        <taxon>Variosea</taxon>
        <taxon>Cavosteliida</taxon>
        <taxon>Cavosteliaceae</taxon>
        <taxon>Planoprotostelium</taxon>
    </lineage>
</organism>
<comment type="caution">
    <text evidence="1">The sequence shown here is derived from an EMBL/GenBank/DDBJ whole genome shotgun (WGS) entry which is preliminary data.</text>
</comment>
<reference evidence="1 2" key="1">
    <citation type="journal article" date="2018" name="Genome Biol. Evol.">
        <title>Multiple Roots of Fruiting Body Formation in Amoebozoa.</title>
        <authorList>
            <person name="Hillmann F."/>
            <person name="Forbes G."/>
            <person name="Novohradska S."/>
            <person name="Ferling I."/>
            <person name="Riege K."/>
            <person name="Groth M."/>
            <person name="Westermann M."/>
            <person name="Marz M."/>
            <person name="Spaller T."/>
            <person name="Winckler T."/>
            <person name="Schaap P."/>
            <person name="Glockner G."/>
        </authorList>
    </citation>
    <scope>NUCLEOTIDE SEQUENCE [LARGE SCALE GENOMIC DNA]</scope>
    <source>
        <strain evidence="1 2">Jena</strain>
    </source>
</reference>
<dbReference type="InParanoid" id="A0A2P6NET9"/>
<evidence type="ECO:0000313" key="1">
    <source>
        <dbReference type="EMBL" id="PRP82483.1"/>
    </source>
</evidence>
<proteinExistence type="predicted"/>
<keyword evidence="2" id="KW-1185">Reference proteome</keyword>
<evidence type="ECO:0000313" key="2">
    <source>
        <dbReference type="Proteomes" id="UP000241769"/>
    </source>
</evidence>
<dbReference type="EMBL" id="MDYQ01000102">
    <property type="protein sequence ID" value="PRP82483.1"/>
    <property type="molecule type" value="Genomic_DNA"/>
</dbReference>
<dbReference type="AlphaFoldDB" id="A0A2P6NET9"/>
<name>A0A2P6NET9_9EUKA</name>
<dbReference type="Proteomes" id="UP000241769">
    <property type="component" value="Unassembled WGS sequence"/>
</dbReference>